<feature type="transmembrane region" description="Helical" evidence="1">
    <location>
        <begin position="153"/>
        <end position="181"/>
    </location>
</feature>
<feature type="transmembrane region" description="Helical" evidence="1">
    <location>
        <begin position="201"/>
        <end position="226"/>
    </location>
</feature>
<gene>
    <name evidence="2" type="ORF">AM592_02095</name>
</gene>
<keyword evidence="1" id="KW-1133">Transmembrane helix</keyword>
<dbReference type="STRING" id="1441095.AM592_02095"/>
<name>A0A0M4G6J0_9BACI</name>
<dbReference type="AlphaFoldDB" id="A0A0M4G6J0"/>
<dbReference type="PANTHER" id="PTHR37305:SF1">
    <property type="entry name" value="MEMBRANE PROTEIN"/>
    <property type="match status" value="1"/>
</dbReference>
<dbReference type="EMBL" id="CP012600">
    <property type="protein sequence ID" value="ALC80508.1"/>
    <property type="molecule type" value="Genomic_DNA"/>
</dbReference>
<keyword evidence="3" id="KW-1185">Reference proteome</keyword>
<evidence type="ECO:0000313" key="2">
    <source>
        <dbReference type="EMBL" id="ALC80508.1"/>
    </source>
</evidence>
<organism evidence="2 3">
    <name type="scientific">Bacillus gobiensis</name>
    <dbReference type="NCBI Taxonomy" id="1441095"/>
    <lineage>
        <taxon>Bacteria</taxon>
        <taxon>Bacillati</taxon>
        <taxon>Bacillota</taxon>
        <taxon>Bacilli</taxon>
        <taxon>Bacillales</taxon>
        <taxon>Bacillaceae</taxon>
        <taxon>Bacillus</taxon>
    </lineage>
</organism>
<dbReference type="PATRIC" id="fig|1441095.3.peg.452"/>
<keyword evidence="1" id="KW-0812">Transmembrane</keyword>
<proteinExistence type="predicted"/>
<feature type="transmembrane region" description="Helical" evidence="1">
    <location>
        <begin position="286"/>
        <end position="308"/>
    </location>
</feature>
<accession>A0A0M4G6J0</accession>
<reference evidence="3" key="1">
    <citation type="submission" date="2015-08" db="EMBL/GenBank/DDBJ databases">
        <title>Genome sequencing project for genomic taxonomy and phylogenomics of Bacillus-like bacteria.</title>
        <authorList>
            <person name="Liu B."/>
            <person name="Wang J."/>
            <person name="Zhu Y."/>
            <person name="Liu G."/>
            <person name="Chen Q."/>
            <person name="Chen Z."/>
            <person name="Lan J."/>
            <person name="Che J."/>
            <person name="Ge C."/>
            <person name="Shi H."/>
            <person name="Pan Z."/>
            <person name="Liu X."/>
        </authorList>
    </citation>
    <scope>NUCLEOTIDE SEQUENCE [LARGE SCALE GENOMIC DNA]</scope>
    <source>
        <strain evidence="3">FJAT-4402</strain>
    </source>
</reference>
<evidence type="ECO:0000313" key="3">
    <source>
        <dbReference type="Proteomes" id="UP000067625"/>
    </source>
</evidence>
<reference evidence="2 3" key="2">
    <citation type="journal article" date="2016" name="Int. J. Syst. Evol. Microbiol.">
        <title>Bacillus gobiensis sp. nov., isolated from a soil sample.</title>
        <authorList>
            <person name="Liu B."/>
            <person name="Liu G.H."/>
            <person name="Cetin S."/>
            <person name="Schumann P."/>
            <person name="Pan Z.Z."/>
            <person name="Chen Q.Q."/>
        </authorList>
    </citation>
    <scope>NUCLEOTIDE SEQUENCE [LARGE SCALE GENOMIC DNA]</scope>
    <source>
        <strain evidence="2 3">FJAT-4402</strain>
    </source>
</reference>
<sequence length="315" mass="35222">MHKLILNEWIKIIKRPGTIVMAGLLLVSVIAFGIMNRTTDQAESNPNWKQQLTEQNKEMNTALKEVGDSNSLLKQNYQKTIAINEYRIENNLPPEGEYTVWSFLTDTMGFTTLVGLFTIIIASGMVANEFSWGTIKLLIIRPIGRFKLLLSKYITVLTFAVAMLAFLFISTAIVGLIFFGTGGESAPYLAYHDGSVQEKSMLLHLITNYCLHSIDLFMLSTMAFMISSVFRNNSLASGISIFLLVLGGTVTGLLAMRFDWAKYSLFANTDLTQYFDGTPLIEGMTLGFSIIMLIIYFIIFIVLAFTVFTKRDVAA</sequence>
<dbReference type="GO" id="GO:0140359">
    <property type="term" value="F:ABC-type transporter activity"/>
    <property type="evidence" value="ECO:0007669"/>
    <property type="project" value="InterPro"/>
</dbReference>
<feature type="transmembrane region" description="Helical" evidence="1">
    <location>
        <begin position="238"/>
        <end position="258"/>
    </location>
</feature>
<dbReference type="RefSeq" id="WP_053602242.1">
    <property type="nucleotide sequence ID" value="NZ_CP012600.1"/>
</dbReference>
<dbReference type="GO" id="GO:0005886">
    <property type="term" value="C:plasma membrane"/>
    <property type="evidence" value="ECO:0007669"/>
    <property type="project" value="UniProtKB-SubCell"/>
</dbReference>
<protein>
    <recommendedName>
        <fullName evidence="4">ABC transporter permease</fullName>
    </recommendedName>
</protein>
<evidence type="ECO:0000256" key="1">
    <source>
        <dbReference type="SAM" id="Phobius"/>
    </source>
</evidence>
<dbReference type="OrthoDB" id="8613028at2"/>
<feature type="transmembrane region" description="Helical" evidence="1">
    <location>
        <begin position="12"/>
        <end position="35"/>
    </location>
</feature>
<dbReference type="PANTHER" id="PTHR37305">
    <property type="entry name" value="INTEGRAL MEMBRANE PROTEIN-RELATED"/>
    <property type="match status" value="1"/>
</dbReference>
<dbReference type="Proteomes" id="UP000067625">
    <property type="component" value="Chromosome"/>
</dbReference>
<keyword evidence="1" id="KW-0472">Membrane</keyword>
<feature type="transmembrane region" description="Helical" evidence="1">
    <location>
        <begin position="110"/>
        <end position="132"/>
    </location>
</feature>
<evidence type="ECO:0008006" key="4">
    <source>
        <dbReference type="Google" id="ProtNLM"/>
    </source>
</evidence>
<dbReference type="Pfam" id="PF12679">
    <property type="entry name" value="ABC2_membrane_2"/>
    <property type="match status" value="1"/>
</dbReference>